<proteinExistence type="predicted"/>
<dbReference type="Proteomes" id="UP000652013">
    <property type="component" value="Unassembled WGS sequence"/>
</dbReference>
<dbReference type="Pfam" id="PF00746">
    <property type="entry name" value="Gram_pos_anchor"/>
    <property type="match status" value="1"/>
</dbReference>
<evidence type="ECO:0000256" key="4">
    <source>
        <dbReference type="ARBA" id="ARBA00023088"/>
    </source>
</evidence>
<gene>
    <name evidence="10" type="ORF">Sya03_35800</name>
</gene>
<evidence type="ECO:0000259" key="8">
    <source>
        <dbReference type="Pfam" id="PF00746"/>
    </source>
</evidence>
<feature type="region of interest" description="Disordered" evidence="5">
    <location>
        <begin position="302"/>
        <end position="351"/>
    </location>
</feature>
<dbReference type="NCBIfam" id="TIGR01167">
    <property type="entry name" value="LPXTG_anchor"/>
    <property type="match status" value="1"/>
</dbReference>
<name>A0A8J4DKE8_9ACTN</name>
<feature type="signal peptide" evidence="7">
    <location>
        <begin position="1"/>
        <end position="19"/>
    </location>
</feature>
<keyword evidence="2" id="KW-0964">Secreted</keyword>
<evidence type="ECO:0000256" key="5">
    <source>
        <dbReference type="SAM" id="MobiDB-lite"/>
    </source>
</evidence>
<comment type="caution">
    <text evidence="10">The sequence shown here is derived from an EMBL/GenBank/DDBJ whole genome shotgun (WGS) entry which is preliminary data.</text>
</comment>
<sequence length="387" mass="40056">MAVLAGVVIGLVGATPALADPVVAVPEGGKSYGQVRLEKAGDNRIGYTQIHPMWLKLGNERAVTYCIDLHHPVALGKDYEEGTWSEAEVKNLAKVQWVLLHGYQGADDNAKLLADAGATTEGEQLGAKRVKELLYLATQVTVWHFSDDANLAGNGREGEGRLRQNEYRLVAKVYGFLKTNATDQPEPKTELKIDPASAASVEAGQKAGPFTVTGPSGDIPLTVTGGTAVDAAGDPVTSVTNGGQFWLTRDTPGEVTVAAKAQASHSTGRVFLFKGGKQAKRQKLILAGQIGEELTAGAKAAFTPKPETTPSPTPSVTSPSPSPSVTSPAPSTPAPSPSVPGEGGGDGGELPQTGASLYGAIIGGVLLLAAGVAALIVVRRRKVRFTA</sequence>
<reference evidence="10" key="1">
    <citation type="submission" date="2021-01" db="EMBL/GenBank/DDBJ databases">
        <title>Whole genome shotgun sequence of Spirilliplanes yamanashiensis NBRC 15828.</title>
        <authorList>
            <person name="Komaki H."/>
            <person name="Tamura T."/>
        </authorList>
    </citation>
    <scope>NUCLEOTIDE SEQUENCE</scope>
    <source>
        <strain evidence="10">NBRC 15828</strain>
    </source>
</reference>
<dbReference type="InterPro" id="IPR019931">
    <property type="entry name" value="LPXTG_anchor"/>
</dbReference>
<feature type="compositionally biased region" description="Low complexity" evidence="5">
    <location>
        <begin position="314"/>
        <end position="329"/>
    </location>
</feature>
<evidence type="ECO:0000256" key="1">
    <source>
        <dbReference type="ARBA" id="ARBA00022512"/>
    </source>
</evidence>
<protein>
    <recommendedName>
        <fullName evidence="12">TQXA domain-containing protein</fullName>
    </recommendedName>
</protein>
<feature type="domain" description="Thioester" evidence="9">
    <location>
        <begin position="64"/>
        <end position="181"/>
    </location>
</feature>
<feature type="chain" id="PRO_5035264141" description="TQXA domain-containing protein" evidence="7">
    <location>
        <begin position="20"/>
        <end position="387"/>
    </location>
</feature>
<evidence type="ECO:0000256" key="3">
    <source>
        <dbReference type="ARBA" id="ARBA00022729"/>
    </source>
</evidence>
<keyword evidence="4" id="KW-0572">Peptidoglycan-anchor</keyword>
<feature type="transmembrane region" description="Helical" evidence="6">
    <location>
        <begin position="357"/>
        <end position="378"/>
    </location>
</feature>
<evidence type="ECO:0000259" key="9">
    <source>
        <dbReference type="Pfam" id="PF08341"/>
    </source>
</evidence>
<accession>A0A8J4DKE8</accession>
<dbReference type="InterPro" id="IPR013552">
    <property type="entry name" value="Thioester_dom"/>
</dbReference>
<keyword evidence="1" id="KW-0134">Cell wall</keyword>
<keyword evidence="6" id="KW-0812">Transmembrane</keyword>
<dbReference type="Pfam" id="PF08341">
    <property type="entry name" value="TED"/>
    <property type="match status" value="1"/>
</dbReference>
<evidence type="ECO:0000313" key="10">
    <source>
        <dbReference type="EMBL" id="GIJ04228.1"/>
    </source>
</evidence>
<organism evidence="10 11">
    <name type="scientific">Spirilliplanes yamanashiensis</name>
    <dbReference type="NCBI Taxonomy" id="42233"/>
    <lineage>
        <taxon>Bacteria</taxon>
        <taxon>Bacillati</taxon>
        <taxon>Actinomycetota</taxon>
        <taxon>Actinomycetes</taxon>
        <taxon>Micromonosporales</taxon>
        <taxon>Micromonosporaceae</taxon>
        <taxon>Spirilliplanes</taxon>
    </lineage>
</organism>
<dbReference type="EMBL" id="BOOY01000026">
    <property type="protein sequence ID" value="GIJ04228.1"/>
    <property type="molecule type" value="Genomic_DNA"/>
</dbReference>
<keyword evidence="3 7" id="KW-0732">Signal</keyword>
<evidence type="ECO:0000256" key="6">
    <source>
        <dbReference type="SAM" id="Phobius"/>
    </source>
</evidence>
<dbReference type="RefSeq" id="WP_203939454.1">
    <property type="nucleotide sequence ID" value="NZ_BAAAGJ010000002.1"/>
</dbReference>
<keyword evidence="11" id="KW-1185">Reference proteome</keyword>
<evidence type="ECO:0000313" key="11">
    <source>
        <dbReference type="Proteomes" id="UP000652013"/>
    </source>
</evidence>
<evidence type="ECO:0000256" key="2">
    <source>
        <dbReference type="ARBA" id="ARBA00022525"/>
    </source>
</evidence>
<evidence type="ECO:0000256" key="7">
    <source>
        <dbReference type="SAM" id="SignalP"/>
    </source>
</evidence>
<keyword evidence="6" id="KW-1133">Transmembrane helix</keyword>
<dbReference type="AlphaFoldDB" id="A0A8J4DKE8"/>
<feature type="domain" description="Gram-positive cocci surface proteins LPxTG" evidence="8">
    <location>
        <begin position="348"/>
        <end position="382"/>
    </location>
</feature>
<evidence type="ECO:0008006" key="12">
    <source>
        <dbReference type="Google" id="ProtNLM"/>
    </source>
</evidence>
<keyword evidence="6" id="KW-0472">Membrane</keyword>